<evidence type="ECO:0000313" key="5">
    <source>
        <dbReference type="Proteomes" id="UP000552836"/>
    </source>
</evidence>
<accession>A0A846LE51</accession>
<gene>
    <name evidence="4" type="ORF">FB380_000869</name>
    <name evidence="3" type="ORF">GCM10011589_19670</name>
</gene>
<reference evidence="6" key="2">
    <citation type="journal article" date="2019" name="Int. J. Syst. Evol. Microbiol.">
        <title>The Global Catalogue of Microorganisms (GCM) 10K type strain sequencing project: providing services to taxonomists for standard genome sequencing and annotation.</title>
        <authorList>
            <consortium name="The Broad Institute Genomics Platform"/>
            <consortium name="The Broad Institute Genome Sequencing Center for Infectious Disease"/>
            <person name="Wu L."/>
            <person name="Ma J."/>
        </authorList>
    </citation>
    <scope>NUCLEOTIDE SEQUENCE [LARGE SCALE GENOMIC DNA]</scope>
    <source>
        <strain evidence="6">CGMCC 4.5581</strain>
    </source>
</reference>
<proteinExistence type="predicted"/>
<dbReference type="RefSeq" id="WP_166754012.1">
    <property type="nucleotide sequence ID" value="NZ_BAABJU010000018.1"/>
</dbReference>
<keyword evidence="2" id="KW-0808">Transferase</keyword>
<keyword evidence="1" id="KW-0328">Glycosyltransferase</keyword>
<dbReference type="Pfam" id="PF03808">
    <property type="entry name" value="Glyco_tran_WecG"/>
    <property type="match status" value="1"/>
</dbReference>
<dbReference type="PANTHER" id="PTHR34136:SF1">
    <property type="entry name" value="UDP-N-ACETYL-D-MANNOSAMINURONIC ACID TRANSFERASE"/>
    <property type="match status" value="1"/>
</dbReference>
<dbReference type="EMBL" id="BMMI01000003">
    <property type="protein sequence ID" value="GGL63571.1"/>
    <property type="molecule type" value="Genomic_DNA"/>
</dbReference>
<reference evidence="3" key="1">
    <citation type="journal article" date="2014" name="Int. J. Syst. Evol. Microbiol.">
        <title>Complete genome of a new Firmicutes species belonging to the dominant human colonic microbiota ('Ruminococcus bicirculans') reveals two chromosomes and a selective capacity to utilize plant glucans.</title>
        <authorList>
            <consortium name="NISC Comparative Sequencing Program"/>
            <person name="Wegmann U."/>
            <person name="Louis P."/>
            <person name="Goesmann A."/>
            <person name="Henrissat B."/>
            <person name="Duncan S.H."/>
            <person name="Flint H.J."/>
        </authorList>
    </citation>
    <scope>NUCLEOTIDE SEQUENCE</scope>
    <source>
        <strain evidence="3">CGMCC 4.5581</strain>
    </source>
</reference>
<comment type="caution">
    <text evidence="4">The sequence shown here is derived from an EMBL/GenBank/DDBJ whole genome shotgun (WGS) entry which is preliminary data.</text>
</comment>
<reference evidence="4 5" key="3">
    <citation type="submission" date="2020-02" db="EMBL/GenBank/DDBJ databases">
        <title>Sequencing the genomes of 1000 actinobacteria strains.</title>
        <authorList>
            <person name="Klenk H.-P."/>
        </authorList>
    </citation>
    <scope>NUCLEOTIDE SEQUENCE [LARGE SCALE GENOMIC DNA]</scope>
    <source>
        <strain evidence="4 5">DSM 45201</strain>
    </source>
</reference>
<dbReference type="Proteomes" id="UP000552836">
    <property type="component" value="Unassembled WGS sequence"/>
</dbReference>
<dbReference type="AlphaFoldDB" id="A0A846LE51"/>
<protein>
    <submittedName>
        <fullName evidence="4">Exopolysaccharide biosynthesis WecB/TagA/CpsF family protein</fullName>
    </submittedName>
</protein>
<dbReference type="EMBL" id="JAAMPA010000001">
    <property type="protein sequence ID" value="NIH66423.1"/>
    <property type="molecule type" value="Genomic_DNA"/>
</dbReference>
<evidence type="ECO:0000256" key="2">
    <source>
        <dbReference type="ARBA" id="ARBA00022679"/>
    </source>
</evidence>
<evidence type="ECO:0000313" key="6">
    <source>
        <dbReference type="Proteomes" id="UP000648663"/>
    </source>
</evidence>
<name>A0A846LE51_9ACTN</name>
<reference evidence="3" key="4">
    <citation type="submission" date="2024-05" db="EMBL/GenBank/DDBJ databases">
        <authorList>
            <person name="Sun Q."/>
            <person name="Zhou Y."/>
        </authorList>
    </citation>
    <scope>NUCLEOTIDE SEQUENCE</scope>
    <source>
        <strain evidence="3">CGMCC 4.5581</strain>
    </source>
</reference>
<evidence type="ECO:0000313" key="3">
    <source>
        <dbReference type="EMBL" id="GGL63571.1"/>
    </source>
</evidence>
<evidence type="ECO:0000256" key="1">
    <source>
        <dbReference type="ARBA" id="ARBA00022676"/>
    </source>
</evidence>
<organism evidence="4 5">
    <name type="scientific">Modestobacter marinus</name>
    <dbReference type="NCBI Taxonomy" id="477641"/>
    <lineage>
        <taxon>Bacteria</taxon>
        <taxon>Bacillati</taxon>
        <taxon>Actinomycetota</taxon>
        <taxon>Actinomycetes</taxon>
        <taxon>Geodermatophilales</taxon>
        <taxon>Geodermatophilaceae</taxon>
        <taxon>Modestobacter</taxon>
    </lineage>
</organism>
<keyword evidence="6" id="KW-1185">Reference proteome</keyword>
<dbReference type="PANTHER" id="PTHR34136">
    <property type="match status" value="1"/>
</dbReference>
<sequence>MRTPETPPLGSVVDFTTERALRRGEPVTRPAADPRTDPVAEVAGHLARLHDSGQPVVTVSWVNHHSALELLHAAPELLGRLTYLGVDGLFLRSLLGGGLVPRTSADLVLPELLGRLRAPRVAVVGGRPEDVASLRRAVAALLPADGEIVSVRDGYAGRPAPEDMDVWLARTRPTVVLAGLGAPLQEQFVLDVARYLPQGLVLTCGGFLDQVQQAGYYPAWAYPLKLNWLVRLAREPQRMWRRYSVEAVAALRARAALRAEVLGAAGFRRLRWYAWPEVDQRPAEATSS</sequence>
<evidence type="ECO:0000313" key="4">
    <source>
        <dbReference type="EMBL" id="NIH66423.1"/>
    </source>
</evidence>
<dbReference type="CDD" id="cd06533">
    <property type="entry name" value="Glyco_transf_WecG_TagA"/>
    <property type="match status" value="1"/>
</dbReference>
<dbReference type="InterPro" id="IPR004629">
    <property type="entry name" value="WecG_TagA_CpsF"/>
</dbReference>
<dbReference type="GO" id="GO:0016758">
    <property type="term" value="F:hexosyltransferase activity"/>
    <property type="evidence" value="ECO:0007669"/>
    <property type="project" value="TreeGrafter"/>
</dbReference>
<dbReference type="Proteomes" id="UP000648663">
    <property type="component" value="Unassembled WGS sequence"/>
</dbReference>